<dbReference type="VEuPathDB" id="FungiDB:I7I53_01425"/>
<accession>A0A8A1LNG9</accession>
<gene>
    <name evidence="1" type="ORF">I7I53_01425</name>
</gene>
<name>A0A8A1LNG9_AJEC8</name>
<dbReference type="AlphaFoldDB" id="A0A8A1LNG9"/>
<organism evidence="1 2">
    <name type="scientific">Ajellomyces capsulatus (strain H88)</name>
    <name type="common">Darling's disease fungus</name>
    <name type="synonym">Histoplasma capsulatum</name>
    <dbReference type="NCBI Taxonomy" id="544711"/>
    <lineage>
        <taxon>Eukaryota</taxon>
        <taxon>Fungi</taxon>
        <taxon>Dikarya</taxon>
        <taxon>Ascomycota</taxon>
        <taxon>Pezizomycotina</taxon>
        <taxon>Eurotiomycetes</taxon>
        <taxon>Eurotiomycetidae</taxon>
        <taxon>Onygenales</taxon>
        <taxon>Ajellomycetaceae</taxon>
        <taxon>Histoplasma</taxon>
    </lineage>
</organism>
<sequence>MLPRSTALSFFSSPWRSWIAIEIYPARRNTDDTNRIAISPQESARSSLRSCFPRLTLIRARNYAPTGRT</sequence>
<evidence type="ECO:0000313" key="1">
    <source>
        <dbReference type="EMBL" id="QSS53994.1"/>
    </source>
</evidence>
<evidence type="ECO:0000313" key="2">
    <source>
        <dbReference type="Proteomes" id="UP000663419"/>
    </source>
</evidence>
<dbReference type="EMBL" id="CP069104">
    <property type="protein sequence ID" value="QSS53994.1"/>
    <property type="molecule type" value="Genomic_DNA"/>
</dbReference>
<dbReference type="Proteomes" id="UP000663419">
    <property type="component" value="Chromosome 3"/>
</dbReference>
<protein>
    <submittedName>
        <fullName evidence="1">Uncharacterized protein</fullName>
    </submittedName>
</protein>
<proteinExistence type="predicted"/>
<reference evidence="1" key="1">
    <citation type="submission" date="2021-01" db="EMBL/GenBank/DDBJ databases">
        <title>Chromosome-level genome assembly of a human fungal pathogen reveals clustering of transcriptionally co-regulated genes.</title>
        <authorList>
            <person name="Voorhies M."/>
            <person name="Cohen S."/>
            <person name="Shea T.P."/>
            <person name="Petrus S."/>
            <person name="Munoz J.F."/>
            <person name="Poplawski S."/>
            <person name="Goldman W.E."/>
            <person name="Michael T."/>
            <person name="Cuomo C.A."/>
            <person name="Sil A."/>
            <person name="Beyhan S."/>
        </authorList>
    </citation>
    <scope>NUCLEOTIDE SEQUENCE</scope>
    <source>
        <strain evidence="1">H88</strain>
    </source>
</reference>